<keyword evidence="3 5" id="KW-1133">Transmembrane helix</keyword>
<organism evidence="7 8">
    <name type="scientific">Roseitalea porphyridii</name>
    <dbReference type="NCBI Taxonomy" id="1852022"/>
    <lineage>
        <taxon>Bacteria</taxon>
        <taxon>Pseudomonadati</taxon>
        <taxon>Pseudomonadota</taxon>
        <taxon>Alphaproteobacteria</taxon>
        <taxon>Hyphomicrobiales</taxon>
        <taxon>Ahrensiaceae</taxon>
        <taxon>Roseitalea</taxon>
    </lineage>
</organism>
<dbReference type="EMBL" id="CP036532">
    <property type="protein sequence ID" value="QBK29491.1"/>
    <property type="molecule type" value="Genomic_DNA"/>
</dbReference>
<sequence>MEGSVDANGQLCDNGTDRLIRRMRVGYWTALLVIALMAMVTFVLVDSAISTQRNVSRLVHLAGDQQMLSQRIVLLTNTAKIENSRYRRASSLSHLRDALAAFEQNFATLQSKLARDKASDSVRAIMTAVPHDVTFFTQDLIAKTRAYLAEAGANPQSDVQPLPQLSATAVLAGYAALAEQVAAEAEGGIANTLRLHRIVFMAMMIVLALEAILIFRPILGDVSRKTRELIRARNEMAHMARHDQLTGLLNRKSIEDHVQDLISGDPTEKPFALMHIDIDDFKSINDTYGHAVGDTFLIEIARRVTNGLRGKDAVARYGGDEFVIVLDGVRSRQNARAVAEHVASLLGKPFDLGDITIDPRASIGIALCPEDAVSFDDLMFASDLAMYHAKSEGRGRASAFDPTMKTDYERRLRMGVKPVASPPLAQSA</sequence>
<evidence type="ECO:0000313" key="8">
    <source>
        <dbReference type="Proteomes" id="UP000293719"/>
    </source>
</evidence>
<dbReference type="PANTHER" id="PTHR44757">
    <property type="entry name" value="DIGUANYLATE CYCLASE DGCP"/>
    <property type="match status" value="1"/>
</dbReference>
<evidence type="ECO:0000259" key="6">
    <source>
        <dbReference type="PROSITE" id="PS50887"/>
    </source>
</evidence>
<dbReference type="Pfam" id="PF00990">
    <property type="entry name" value="GGDEF"/>
    <property type="match status" value="1"/>
</dbReference>
<dbReference type="InterPro" id="IPR000160">
    <property type="entry name" value="GGDEF_dom"/>
</dbReference>
<accession>A0A4P6UWL5</accession>
<protein>
    <submittedName>
        <fullName evidence="7">Diguanylate cyclase</fullName>
    </submittedName>
</protein>
<dbReference type="InterPro" id="IPR052155">
    <property type="entry name" value="Biofilm_reg_signaling"/>
</dbReference>
<dbReference type="CDD" id="cd01949">
    <property type="entry name" value="GGDEF"/>
    <property type="match status" value="1"/>
</dbReference>
<dbReference type="SMART" id="SM00267">
    <property type="entry name" value="GGDEF"/>
    <property type="match status" value="1"/>
</dbReference>
<proteinExistence type="predicted"/>
<feature type="transmembrane region" description="Helical" evidence="5">
    <location>
        <begin position="198"/>
        <end position="219"/>
    </location>
</feature>
<evidence type="ECO:0000256" key="4">
    <source>
        <dbReference type="ARBA" id="ARBA00023136"/>
    </source>
</evidence>
<dbReference type="Pfam" id="PF13675">
    <property type="entry name" value="PilJ"/>
    <property type="match status" value="1"/>
</dbReference>
<evidence type="ECO:0000256" key="2">
    <source>
        <dbReference type="ARBA" id="ARBA00022692"/>
    </source>
</evidence>
<dbReference type="PROSITE" id="PS50887">
    <property type="entry name" value="GGDEF"/>
    <property type="match status" value="1"/>
</dbReference>
<gene>
    <name evidence="7" type="ORF">E0E05_02085</name>
</gene>
<evidence type="ECO:0000256" key="3">
    <source>
        <dbReference type="ARBA" id="ARBA00022989"/>
    </source>
</evidence>
<dbReference type="SUPFAM" id="SSF55073">
    <property type="entry name" value="Nucleotide cyclase"/>
    <property type="match status" value="1"/>
</dbReference>
<dbReference type="KEGG" id="rpod:E0E05_02085"/>
<evidence type="ECO:0000256" key="1">
    <source>
        <dbReference type="ARBA" id="ARBA00004141"/>
    </source>
</evidence>
<dbReference type="GO" id="GO:0016020">
    <property type="term" value="C:membrane"/>
    <property type="evidence" value="ECO:0007669"/>
    <property type="project" value="UniProtKB-SubCell"/>
</dbReference>
<evidence type="ECO:0000256" key="5">
    <source>
        <dbReference type="SAM" id="Phobius"/>
    </source>
</evidence>
<keyword evidence="4 5" id="KW-0472">Membrane</keyword>
<dbReference type="InterPro" id="IPR029095">
    <property type="entry name" value="NarX-like_N"/>
</dbReference>
<dbReference type="Proteomes" id="UP000293719">
    <property type="component" value="Chromosome"/>
</dbReference>
<dbReference type="PANTHER" id="PTHR44757:SF2">
    <property type="entry name" value="BIOFILM ARCHITECTURE MAINTENANCE PROTEIN MBAA"/>
    <property type="match status" value="1"/>
</dbReference>
<feature type="domain" description="GGDEF" evidence="6">
    <location>
        <begin position="269"/>
        <end position="402"/>
    </location>
</feature>
<keyword evidence="2 5" id="KW-0812">Transmembrane</keyword>
<dbReference type="InterPro" id="IPR043128">
    <property type="entry name" value="Rev_trsase/Diguanyl_cyclase"/>
</dbReference>
<dbReference type="FunFam" id="3.30.70.270:FF:000001">
    <property type="entry name" value="Diguanylate cyclase domain protein"/>
    <property type="match status" value="1"/>
</dbReference>
<feature type="transmembrane region" description="Helical" evidence="5">
    <location>
        <begin position="25"/>
        <end position="45"/>
    </location>
</feature>
<reference evidence="7 8" key="1">
    <citation type="journal article" date="2017" name="Int. J. Syst. Evol. Microbiol.">
        <title>Roseitalea porphyridii gen. nov., sp. nov., isolated from a red alga, and reclassification of Hoeflea suaedae Chung et al. 2013 as Pseudohoeflea suaedae gen. nov., comb. nov.</title>
        <authorList>
            <person name="Hyeon J.W."/>
            <person name="Jeong S.E."/>
            <person name="Baek K."/>
            <person name="Jeon C.O."/>
        </authorList>
    </citation>
    <scope>NUCLEOTIDE SEQUENCE [LARGE SCALE GENOMIC DNA]</scope>
    <source>
        <strain evidence="7 8">MA7-20</strain>
    </source>
</reference>
<dbReference type="Gene3D" id="3.30.70.270">
    <property type="match status" value="1"/>
</dbReference>
<comment type="subcellular location">
    <subcellularLocation>
        <location evidence="1">Membrane</location>
        <topology evidence="1">Multi-pass membrane protein</topology>
    </subcellularLocation>
</comment>
<dbReference type="NCBIfam" id="TIGR00254">
    <property type="entry name" value="GGDEF"/>
    <property type="match status" value="1"/>
</dbReference>
<keyword evidence="8" id="KW-1185">Reference proteome</keyword>
<dbReference type="GO" id="GO:0003824">
    <property type="term" value="F:catalytic activity"/>
    <property type="evidence" value="ECO:0007669"/>
    <property type="project" value="UniProtKB-ARBA"/>
</dbReference>
<evidence type="ECO:0000313" key="7">
    <source>
        <dbReference type="EMBL" id="QBK29491.1"/>
    </source>
</evidence>
<dbReference type="InterPro" id="IPR029787">
    <property type="entry name" value="Nucleotide_cyclase"/>
</dbReference>
<dbReference type="AlphaFoldDB" id="A0A4P6UWL5"/>
<name>A0A4P6UWL5_9HYPH</name>